<dbReference type="Proteomes" id="UP000186221">
    <property type="component" value="Unassembled WGS sequence"/>
</dbReference>
<evidence type="ECO:0000313" key="3">
    <source>
        <dbReference type="Proteomes" id="UP000186221"/>
    </source>
</evidence>
<evidence type="ECO:0008006" key="4">
    <source>
        <dbReference type="Google" id="ProtNLM"/>
    </source>
</evidence>
<feature type="transmembrane region" description="Helical" evidence="1">
    <location>
        <begin position="191"/>
        <end position="211"/>
    </location>
</feature>
<protein>
    <recommendedName>
        <fullName evidence="4">Anti-sigma-F factor NrsF</fullName>
    </recommendedName>
</protein>
<gene>
    <name evidence="2" type="ORF">SAMN05421580_101162</name>
</gene>
<dbReference type="EMBL" id="FTOG01000001">
    <property type="protein sequence ID" value="SIS42321.1"/>
    <property type="molecule type" value="Genomic_DNA"/>
</dbReference>
<feature type="transmembrane region" description="Helical" evidence="1">
    <location>
        <begin position="92"/>
        <end position="112"/>
    </location>
</feature>
<feature type="transmembrane region" description="Helical" evidence="1">
    <location>
        <begin position="124"/>
        <end position="149"/>
    </location>
</feature>
<proteinExistence type="predicted"/>
<evidence type="ECO:0000256" key="1">
    <source>
        <dbReference type="SAM" id="Phobius"/>
    </source>
</evidence>
<accession>A0A1N7IZB5</accession>
<dbReference type="InterPro" id="IPR009495">
    <property type="entry name" value="NrsF"/>
</dbReference>
<dbReference type="STRING" id="453582.SAMN05421580_101162"/>
<feature type="transmembrane region" description="Helical" evidence="1">
    <location>
        <begin position="161"/>
        <end position="179"/>
    </location>
</feature>
<keyword evidence="1" id="KW-0812">Transmembrane</keyword>
<name>A0A1N7IZB5_9RHOB</name>
<evidence type="ECO:0000313" key="2">
    <source>
        <dbReference type="EMBL" id="SIS42321.1"/>
    </source>
</evidence>
<keyword evidence="3" id="KW-1185">Reference proteome</keyword>
<feature type="transmembrane region" description="Helical" evidence="1">
    <location>
        <begin position="53"/>
        <end position="80"/>
    </location>
</feature>
<sequence length="213" mass="22172">MTTPDQTDAFIAQLAAQPTPAPLRPARAVALTLAGLLAGLCVLYAILGLRADLVFALVHPLIAAKTLLPLILGVLALGAVFASTRPAQRVTLWPLALPLVVALGLFVARVLVTPADQWKTEFLGQTVGACLLSISLLSLLPLGLGFFALRRGAATKPTLTGALAGLAVGAFAVVGYSLHCIEDSPMFYVPWYGVGIALSTVLGAAAGRRLLRW</sequence>
<organism evidence="2 3">
    <name type="scientific">Rhodobacter aestuarii</name>
    <dbReference type="NCBI Taxonomy" id="453582"/>
    <lineage>
        <taxon>Bacteria</taxon>
        <taxon>Pseudomonadati</taxon>
        <taxon>Pseudomonadota</taxon>
        <taxon>Alphaproteobacteria</taxon>
        <taxon>Rhodobacterales</taxon>
        <taxon>Rhodobacter group</taxon>
        <taxon>Rhodobacter</taxon>
    </lineage>
</organism>
<keyword evidence="1" id="KW-0472">Membrane</keyword>
<dbReference type="RefSeq" id="WP_076483142.1">
    <property type="nucleotide sequence ID" value="NZ_FTOG01000001.1"/>
</dbReference>
<dbReference type="OrthoDB" id="7764375at2"/>
<reference evidence="3" key="1">
    <citation type="submission" date="2017-01" db="EMBL/GenBank/DDBJ databases">
        <authorList>
            <person name="Varghese N."/>
            <person name="Submissions S."/>
        </authorList>
    </citation>
    <scope>NUCLEOTIDE SEQUENCE [LARGE SCALE GENOMIC DNA]</scope>
    <source>
        <strain evidence="3">DSM 19945</strain>
    </source>
</reference>
<keyword evidence="1" id="KW-1133">Transmembrane helix</keyword>
<dbReference type="Pfam" id="PF06532">
    <property type="entry name" value="NrsF"/>
    <property type="match status" value="1"/>
</dbReference>
<feature type="transmembrane region" description="Helical" evidence="1">
    <location>
        <begin position="28"/>
        <end position="47"/>
    </location>
</feature>
<dbReference type="AlphaFoldDB" id="A0A1N7IZB5"/>